<dbReference type="InterPro" id="IPR012334">
    <property type="entry name" value="Pectin_lyas_fold"/>
</dbReference>
<feature type="domain" description="Rhamnogalacturonase A/B/Epimerase-like pectate lyase" evidence="3">
    <location>
        <begin position="37"/>
        <end position="258"/>
    </location>
</feature>
<dbReference type="STRING" id="1572751.PK98_03550"/>
<dbReference type="PANTHER" id="PTHR47572:SF4">
    <property type="entry name" value="LACTONASE DRP35"/>
    <property type="match status" value="1"/>
</dbReference>
<keyword evidence="1" id="KW-0378">Hydrolase</keyword>
<feature type="domain" description="SMP-30/Gluconolactonase/LRE-like region" evidence="2">
    <location>
        <begin position="936"/>
        <end position="985"/>
    </location>
</feature>
<dbReference type="AlphaFoldDB" id="A0A0B2C388"/>
<dbReference type="InterPro" id="IPR051262">
    <property type="entry name" value="SMP-30/CGR1_Lactonase"/>
</dbReference>
<reference evidence="4 5" key="1">
    <citation type="submission" date="2014-11" db="EMBL/GenBank/DDBJ databases">
        <title>Draft genome sequence of Kirrobacter mercurialis.</title>
        <authorList>
            <person name="Coil D.A."/>
            <person name="Eisen J.A."/>
        </authorList>
    </citation>
    <scope>NUCLEOTIDE SEQUENCE [LARGE SCALE GENOMIC DNA]</scope>
    <source>
        <strain evidence="4 5">Coronado</strain>
    </source>
</reference>
<dbReference type="InterPro" id="IPR011042">
    <property type="entry name" value="6-blade_b-propeller_TolB-like"/>
</dbReference>
<dbReference type="GO" id="GO:0016787">
    <property type="term" value="F:hydrolase activity"/>
    <property type="evidence" value="ECO:0007669"/>
    <property type="project" value="UniProtKB-KW"/>
</dbReference>
<dbReference type="SUPFAM" id="SSF63829">
    <property type="entry name" value="Calcium-dependent phosphotriesterase"/>
    <property type="match status" value="1"/>
</dbReference>
<evidence type="ECO:0000259" key="2">
    <source>
        <dbReference type="Pfam" id="PF08450"/>
    </source>
</evidence>
<dbReference type="Gene3D" id="2.120.10.30">
    <property type="entry name" value="TolB, C-terminal domain"/>
    <property type="match status" value="2"/>
</dbReference>
<evidence type="ECO:0000259" key="3">
    <source>
        <dbReference type="Pfam" id="PF12708"/>
    </source>
</evidence>
<dbReference type="Proteomes" id="UP000030988">
    <property type="component" value="Unassembled WGS sequence"/>
</dbReference>
<dbReference type="EMBL" id="JTDN01000001">
    <property type="protein sequence ID" value="KHL26707.1"/>
    <property type="molecule type" value="Genomic_DNA"/>
</dbReference>
<dbReference type="Pfam" id="PF12708">
    <property type="entry name" value="Pect-lyase_RHGA_epim"/>
    <property type="match status" value="2"/>
</dbReference>
<feature type="domain" description="Rhamnogalacturonase A/B/Epimerase-like pectate lyase" evidence="3">
    <location>
        <begin position="374"/>
        <end position="426"/>
    </location>
</feature>
<comment type="caution">
    <text evidence="4">The sequence shown here is derived from an EMBL/GenBank/DDBJ whole genome shotgun (WGS) entry which is preliminary data.</text>
</comment>
<organism evidence="4 5">
    <name type="scientific">Croceibacterium mercuriale</name>
    <dbReference type="NCBI Taxonomy" id="1572751"/>
    <lineage>
        <taxon>Bacteria</taxon>
        <taxon>Pseudomonadati</taxon>
        <taxon>Pseudomonadota</taxon>
        <taxon>Alphaproteobacteria</taxon>
        <taxon>Sphingomonadales</taxon>
        <taxon>Erythrobacteraceae</taxon>
        <taxon>Croceibacterium</taxon>
    </lineage>
</organism>
<dbReference type="SUPFAM" id="SSF51126">
    <property type="entry name" value="Pectin lyase-like"/>
    <property type="match status" value="2"/>
</dbReference>
<gene>
    <name evidence="4" type="ORF">PK98_03550</name>
</gene>
<sequence length="993" mass="106475">MVPVMLFAGSLASAAAPSRSVYQAMPQDPAAIVVQGVGDGRADDTAALQQAIDAAAAEGAGAIVFVPEGRYRLTRTLLLRSGVRVFGVGRRRPVFVLAERTPGFGEGVAAMVSFTGEDQFRSGRPAVPPRTTVPFDPTIFDGTQTTFYSALSNVDFDIGEGNQGAVAVRFRVAQHAFLRHVDMRLGSAFAGVYHVGNEVENVRFFGGRYGIVAEKTAPTWPFTLIDSHFEGQQVAGIREHEAVLTLVNVMFRDMPVGIEIDRGYSDMVWGKDVRFANVSDAGIVISMEDSTFTQVGFENAAASATPVFARLRESGRTFAGVGDHYEVRRFSHGLAVAALGETGTKQSVFDAVPVRRAVAPRPPAIRALPPVREWVSVRDLGVAGDDRTDDTAALQRAIDTHRVLYMPTGRYRVTRPIRLRADTVLIALHPDTTQLYLPDEAAAYAGIGDPVPLLESARGGAAIVSGLGLWTGGINPRATALLWRSGARSMVNDVRIHGPVVRVNGTATGATDPAARPDGQQASIWVTDGGGGTFAAIWSPNTLSSSGFHVSDTDTSGHVYGLSAEHHYRHEIVLRNVANWEFLGAQTEQEARDGPNAFSIELSDVRNILLANYRAYRVTRSIKPVETAVRLFGSNDVRFRNVHINAESGFSTCDEDGCGTFARASKFPFDNAMIDAATGRALRERQFGALDIGPAAVLAPEQRVPAVSTGVRKLADGFYSAGGGAVDAKGNLFFIDRFFHRIYSWSTSGGLRIVTDPPLDPVNLAVDGGGRLMVLSSEGAGGTVYSIDPAAPDRVQVIAPTPAAAAPGAMTLQPGNLWANGEFADQIDFATYEFPPLAQFFADKLGAAKPMEYASPDGSLRLPAYRVWAQGGSDHRGWRWSDPLDAYSLVGAQAGERIVLTNSSENRTYEGLIAGEGRVTELKVLAERGGESAVRAADGTLYVANGQVFVYSADGTLLRRIDVPERPLQLLLGGADRRTLYIISHHSLHALPL</sequence>
<evidence type="ECO:0000256" key="1">
    <source>
        <dbReference type="ARBA" id="ARBA00022801"/>
    </source>
</evidence>
<dbReference type="Gene3D" id="2.160.20.10">
    <property type="entry name" value="Single-stranded right-handed beta-helix, Pectin lyase-like"/>
    <property type="match status" value="2"/>
</dbReference>
<dbReference type="Pfam" id="PF08450">
    <property type="entry name" value="SGL"/>
    <property type="match status" value="1"/>
</dbReference>
<name>A0A0B2C388_9SPHN</name>
<dbReference type="InterPro" id="IPR024535">
    <property type="entry name" value="RHGA/B-epi-like_pectate_lyase"/>
</dbReference>
<protein>
    <submittedName>
        <fullName evidence="4">Gluconolaconase</fullName>
    </submittedName>
</protein>
<evidence type="ECO:0000313" key="4">
    <source>
        <dbReference type="EMBL" id="KHL26707.1"/>
    </source>
</evidence>
<proteinExistence type="predicted"/>
<accession>A0A0B2C388</accession>
<dbReference type="PANTHER" id="PTHR47572">
    <property type="entry name" value="LIPOPROTEIN-RELATED"/>
    <property type="match status" value="1"/>
</dbReference>
<evidence type="ECO:0000313" key="5">
    <source>
        <dbReference type="Proteomes" id="UP000030988"/>
    </source>
</evidence>
<dbReference type="InterPro" id="IPR013658">
    <property type="entry name" value="SGL"/>
</dbReference>
<dbReference type="InterPro" id="IPR011050">
    <property type="entry name" value="Pectin_lyase_fold/virulence"/>
</dbReference>
<keyword evidence="5" id="KW-1185">Reference proteome</keyword>